<feature type="region of interest" description="Disordered" evidence="1">
    <location>
        <begin position="174"/>
        <end position="313"/>
    </location>
</feature>
<feature type="region of interest" description="Disordered" evidence="1">
    <location>
        <begin position="596"/>
        <end position="615"/>
    </location>
</feature>
<dbReference type="PANTHER" id="PTHR12751">
    <property type="entry name" value="PHOSPHATASE AND ACTIN REGULATOR PHACTR"/>
    <property type="match status" value="1"/>
</dbReference>
<keyword evidence="3" id="KW-1185">Reference proteome</keyword>
<comment type="caution">
    <text evidence="2">The sequence shown here is derived from an EMBL/GenBank/DDBJ whole genome shotgun (WGS) entry which is preliminary data.</text>
</comment>
<feature type="compositionally biased region" description="Basic and acidic residues" evidence="1">
    <location>
        <begin position="32"/>
        <end position="42"/>
    </location>
</feature>
<feature type="compositionally biased region" description="Polar residues" evidence="1">
    <location>
        <begin position="760"/>
        <end position="775"/>
    </location>
</feature>
<feature type="region of interest" description="Disordered" evidence="1">
    <location>
        <begin position="760"/>
        <end position="781"/>
    </location>
</feature>
<feature type="compositionally biased region" description="Low complexity" evidence="1">
    <location>
        <begin position="296"/>
        <end position="310"/>
    </location>
</feature>
<organism evidence="2 3">
    <name type="scientific">Monilinia fructicola</name>
    <name type="common">Brown rot fungus</name>
    <name type="synonym">Ciboria fructicola</name>
    <dbReference type="NCBI Taxonomy" id="38448"/>
    <lineage>
        <taxon>Eukaryota</taxon>
        <taxon>Fungi</taxon>
        <taxon>Dikarya</taxon>
        <taxon>Ascomycota</taxon>
        <taxon>Pezizomycotina</taxon>
        <taxon>Leotiomycetes</taxon>
        <taxon>Helotiales</taxon>
        <taxon>Sclerotiniaceae</taxon>
        <taxon>Monilinia</taxon>
    </lineage>
</organism>
<name>A0A5M9JJC0_MONFR</name>
<gene>
    <name evidence="2" type="ORF">EYC84_007485</name>
</gene>
<feature type="compositionally biased region" description="Polar residues" evidence="1">
    <location>
        <begin position="20"/>
        <end position="31"/>
    </location>
</feature>
<feature type="region of interest" description="Disordered" evidence="1">
    <location>
        <begin position="822"/>
        <end position="845"/>
    </location>
</feature>
<dbReference type="EMBL" id="VICG01000009">
    <property type="protein sequence ID" value="KAA8568453.1"/>
    <property type="molecule type" value="Genomic_DNA"/>
</dbReference>
<accession>A0A5M9JJC0</accession>
<feature type="compositionally biased region" description="Low complexity" evidence="1">
    <location>
        <begin position="223"/>
        <end position="233"/>
    </location>
</feature>
<feature type="compositionally biased region" description="Polar residues" evidence="1">
    <location>
        <begin position="174"/>
        <end position="199"/>
    </location>
</feature>
<dbReference type="GO" id="GO:0030036">
    <property type="term" value="P:actin cytoskeleton organization"/>
    <property type="evidence" value="ECO:0007669"/>
    <property type="project" value="TreeGrafter"/>
</dbReference>
<dbReference type="VEuPathDB" id="FungiDB:MFRU_012g00200"/>
<feature type="compositionally biased region" description="Polar residues" evidence="1">
    <location>
        <begin position="822"/>
        <end position="843"/>
    </location>
</feature>
<dbReference type="GO" id="GO:0003779">
    <property type="term" value="F:actin binding"/>
    <property type="evidence" value="ECO:0007669"/>
    <property type="project" value="TreeGrafter"/>
</dbReference>
<evidence type="ECO:0000256" key="1">
    <source>
        <dbReference type="SAM" id="MobiDB-lite"/>
    </source>
</evidence>
<sequence>MPKWRPGSFIVVSVQDPKIQSSTQSFPSQDCTEYRESTETENRIVINGSQNPKKREKKKKKKNRQRVVNKNSRLSVFIEVLFIFYSIQNDIDMAALVQTVPQQTTTVTMLQTRPSSASGPLQPSQNQAAFHQYPVNPQQRNNFHGLNNNNMPTSNFRGHNATASIAPYTFTSTPGLSIGSQQTQNGAQSRPEQVRTSSAPIVPTFQGGPGNSSSRSRYPVAPSVSTTSSSSSSELSQMPGTRDDSAITTARVATRAPRPNSTIITSHSQNLAPPMASPAKPAPDRYRRPAIRRAESSTSSQASGPSSSASTMPNVLQFYGASTQAVNTQAPSLPTSPPQNQPSVTADDMQLNQRTTSEQAKRYRRRSIHTMDAPENSNAPNPAFLQQGSRQVSSASGRIDQQPEQHGQHPLRSSPVVTVRPATSHGRNDSTDSLKSTRSGHSRPNSSDKREATSVSMATSSPAHSSTSTVASSNTSNGKEPAISKNDQPRLVNIPVRASSTDAAKRLSSPSPLSKPVTMGTESSASKSKDSFASAVNAALQPTPSKPTSTQATASLNAPSPAAQHLAALNEKEGKKSKTSRLRRAFSFGSAAELRKASAESHHVSRSGNDVLDRSKLRREKYQNEQEAEQDKIAQQQEAAGIGSNIYSGQGNFFTGSNDNLSISSTASSASVMIRKMGKGMKKSTRSLVGLFRPKSVIGVPAADAAVPEASRAQVSMVNVEAEREKVNINANAADAASGGTGFPRLERNSLDAAAISSTASERLGSANTESSANRRSIVGGEKERAEVLAAVKKGILKRSGTGSGNSSPVILPVDGKAANFNLPQIPNVNDSPNSSAPSTPNDDQVHKQAVTLGGEDYFMSALKFRGDSKSVPGTPSGATKRSATFSPRIQFHDTWPSQEYDRRGDTATCNRLTPVLAQQIKEELNTFKMEMEVHENSKIYTHFF</sequence>
<feature type="region of interest" description="Disordered" evidence="1">
    <location>
        <begin position="326"/>
        <end position="561"/>
    </location>
</feature>
<evidence type="ECO:0000313" key="3">
    <source>
        <dbReference type="Proteomes" id="UP000322873"/>
    </source>
</evidence>
<proteinExistence type="predicted"/>
<dbReference type="Proteomes" id="UP000322873">
    <property type="component" value="Unassembled WGS sequence"/>
</dbReference>
<feature type="compositionally biased region" description="Low complexity" evidence="1">
    <location>
        <begin position="523"/>
        <end position="535"/>
    </location>
</feature>
<evidence type="ECO:0008006" key="4">
    <source>
        <dbReference type="Google" id="ProtNLM"/>
    </source>
</evidence>
<feature type="compositionally biased region" description="Polar residues" evidence="1">
    <location>
        <begin position="540"/>
        <end position="558"/>
    </location>
</feature>
<feature type="compositionally biased region" description="Polar residues" evidence="1">
    <location>
        <begin position="259"/>
        <end position="271"/>
    </location>
</feature>
<feature type="region of interest" description="Disordered" evidence="1">
    <location>
        <begin position="137"/>
        <end position="159"/>
    </location>
</feature>
<feature type="compositionally biased region" description="Polar residues" evidence="1">
    <location>
        <begin position="375"/>
        <end position="396"/>
    </location>
</feature>
<feature type="compositionally biased region" description="Basic residues" evidence="1">
    <location>
        <begin position="52"/>
        <end position="67"/>
    </location>
</feature>
<dbReference type="PANTHER" id="PTHR12751:SF18">
    <property type="entry name" value="PHOSPHATASE AND ACTIN REGULATOR 1"/>
    <property type="match status" value="1"/>
</dbReference>
<feature type="region of interest" description="Disordered" evidence="1">
    <location>
        <begin position="20"/>
        <end position="67"/>
    </location>
</feature>
<evidence type="ECO:0000313" key="2">
    <source>
        <dbReference type="EMBL" id="KAA8568453.1"/>
    </source>
</evidence>
<protein>
    <recommendedName>
        <fullName evidence="4">BNI4 Bud neck involved</fullName>
    </recommendedName>
</protein>
<feature type="compositionally biased region" description="Low complexity" evidence="1">
    <location>
        <begin position="454"/>
        <end position="476"/>
    </location>
</feature>
<feature type="compositionally biased region" description="Polar residues" evidence="1">
    <location>
        <begin position="433"/>
        <end position="445"/>
    </location>
</feature>
<dbReference type="AlphaFoldDB" id="A0A5M9JJC0"/>
<reference evidence="2 3" key="1">
    <citation type="submission" date="2019-06" db="EMBL/GenBank/DDBJ databases">
        <title>Genome Sequence of the Brown Rot Fungal Pathogen Monilinia fructicola.</title>
        <authorList>
            <person name="De Miccolis Angelini R.M."/>
            <person name="Landi L."/>
            <person name="Abate D."/>
            <person name="Pollastro S."/>
            <person name="Romanazzi G."/>
            <person name="Faretra F."/>
        </authorList>
    </citation>
    <scope>NUCLEOTIDE SEQUENCE [LARGE SCALE GENOMIC DNA]</scope>
    <source>
        <strain evidence="2 3">Mfrc123</strain>
    </source>
</reference>
<feature type="compositionally biased region" description="Basic and acidic residues" evidence="1">
    <location>
        <begin position="282"/>
        <end position="295"/>
    </location>
</feature>